<dbReference type="SUPFAM" id="SSF56672">
    <property type="entry name" value="DNA/RNA polymerases"/>
    <property type="match status" value="1"/>
</dbReference>
<dbReference type="OrthoDB" id="416454at2759"/>
<comment type="caution">
    <text evidence="2">The sequence shown here is derived from an EMBL/GenBank/DDBJ whole genome shotgun (WGS) entry which is preliminary data.</text>
</comment>
<sequence length="574" mass="64776">MPPVDYKGAVSRKLVLRYANVNGIRSKSEEVKRWIDEGDADIVALVDTIAGDSTADCLMCDLDRYNLHRLDRTGCQKETGGGVALIMKRELQAIRMPQFEVSGLEVLWVKVVALRMNLLVGVIYAPGYDVTVFSDLRASMEKIPFHLRRNILLVGDFNCPTIQWDGNVCGSSERDRDLILLKNEFKLFQRVRETTRQRGDVTSTLDLLFVAQLGLVRNARAVKPPSVTNDHFGIQCSVILMTPKLQSKPKLVWKIDECAAKSSFQLRSVTSRRLHRPSLSGKVVVGLRTCRGAYTQWRRTRDQADFQRWKELEAVKKRLILADKYRKLRGIAFSSRRDPTAVWKFLKKNSASASIPPIPIPGSDDKYLIEPQDKANSISDLFAKEYCEEPTVATSTLLTLIRKLDPNKAAGSSLVTNRLLKIAGTTIIYPLSRLFNLILCTGKYPAAWKTADVVPVPKKGGSTLRPISLLPPLSKLFEKVLSDHINSFLDRNKLLSDTQYGFMRRRSTEMQLFQSEVSRLPSSKVKSPVFQYADDILLYRIIRKNDDCAALQQDVNGIAEWCIETGLEVNPRKS</sequence>
<dbReference type="AlphaFoldDB" id="A0A1D1USL3"/>
<dbReference type="Gene3D" id="3.60.10.10">
    <property type="entry name" value="Endonuclease/exonuclease/phosphatase"/>
    <property type="match status" value="1"/>
</dbReference>
<evidence type="ECO:0000313" key="2">
    <source>
        <dbReference type="EMBL" id="GAU89353.1"/>
    </source>
</evidence>
<gene>
    <name evidence="2" type="primary">RvY_01910-1</name>
    <name evidence="2" type="synonym">RvY_01910.1</name>
    <name evidence="2" type="ORF">RvY_01910</name>
</gene>
<name>A0A1D1USL3_RAMVA</name>
<dbReference type="PANTHER" id="PTHR33395">
    <property type="entry name" value="TRANSCRIPTASE, PUTATIVE-RELATED-RELATED"/>
    <property type="match status" value="1"/>
</dbReference>
<dbReference type="Proteomes" id="UP000186922">
    <property type="component" value="Unassembled WGS sequence"/>
</dbReference>
<organism evidence="2 3">
    <name type="scientific">Ramazzottius varieornatus</name>
    <name type="common">Water bear</name>
    <name type="synonym">Tardigrade</name>
    <dbReference type="NCBI Taxonomy" id="947166"/>
    <lineage>
        <taxon>Eukaryota</taxon>
        <taxon>Metazoa</taxon>
        <taxon>Ecdysozoa</taxon>
        <taxon>Tardigrada</taxon>
        <taxon>Eutardigrada</taxon>
        <taxon>Parachela</taxon>
        <taxon>Hypsibioidea</taxon>
        <taxon>Ramazzottiidae</taxon>
        <taxon>Ramazzottius</taxon>
    </lineage>
</organism>
<dbReference type="PANTHER" id="PTHR33395:SF22">
    <property type="entry name" value="REVERSE TRANSCRIPTASE DOMAIN-CONTAINING PROTEIN"/>
    <property type="match status" value="1"/>
</dbReference>
<dbReference type="InterPro" id="IPR043502">
    <property type="entry name" value="DNA/RNA_pol_sf"/>
</dbReference>
<reference evidence="2 3" key="1">
    <citation type="journal article" date="2016" name="Nat. Commun.">
        <title>Extremotolerant tardigrade genome and improved radiotolerance of human cultured cells by tardigrade-unique protein.</title>
        <authorList>
            <person name="Hashimoto T."/>
            <person name="Horikawa D.D."/>
            <person name="Saito Y."/>
            <person name="Kuwahara H."/>
            <person name="Kozuka-Hata H."/>
            <person name="Shin-I T."/>
            <person name="Minakuchi Y."/>
            <person name="Ohishi K."/>
            <person name="Motoyama A."/>
            <person name="Aizu T."/>
            <person name="Enomoto A."/>
            <person name="Kondo K."/>
            <person name="Tanaka S."/>
            <person name="Hara Y."/>
            <person name="Koshikawa S."/>
            <person name="Sagara H."/>
            <person name="Miura T."/>
            <person name="Yokobori S."/>
            <person name="Miyagawa K."/>
            <person name="Suzuki Y."/>
            <person name="Kubo T."/>
            <person name="Oyama M."/>
            <person name="Kohara Y."/>
            <person name="Fujiyama A."/>
            <person name="Arakawa K."/>
            <person name="Katayama T."/>
            <person name="Toyoda A."/>
            <person name="Kunieda T."/>
        </authorList>
    </citation>
    <scope>NUCLEOTIDE SEQUENCE [LARGE SCALE GENOMIC DNA]</scope>
    <source>
        <strain evidence="2 3">YOKOZUNA-1</strain>
    </source>
</reference>
<dbReference type="GO" id="GO:0061343">
    <property type="term" value="P:cell adhesion involved in heart morphogenesis"/>
    <property type="evidence" value="ECO:0007669"/>
    <property type="project" value="TreeGrafter"/>
</dbReference>
<dbReference type="GO" id="GO:0007508">
    <property type="term" value="P:larval heart development"/>
    <property type="evidence" value="ECO:0007669"/>
    <property type="project" value="TreeGrafter"/>
</dbReference>
<dbReference type="InterPro" id="IPR005135">
    <property type="entry name" value="Endo/exonuclease/phosphatase"/>
</dbReference>
<dbReference type="Pfam" id="PF14529">
    <property type="entry name" value="Exo_endo_phos_2"/>
    <property type="match status" value="1"/>
</dbReference>
<protein>
    <recommendedName>
        <fullName evidence="1">Endonuclease/exonuclease/phosphatase domain-containing protein</fullName>
    </recommendedName>
</protein>
<proteinExistence type="predicted"/>
<dbReference type="InterPro" id="IPR036691">
    <property type="entry name" value="Endo/exonu/phosph_ase_sf"/>
</dbReference>
<dbReference type="GO" id="GO:0003824">
    <property type="term" value="F:catalytic activity"/>
    <property type="evidence" value="ECO:0007669"/>
    <property type="project" value="InterPro"/>
</dbReference>
<dbReference type="STRING" id="947166.A0A1D1USL3"/>
<keyword evidence="3" id="KW-1185">Reference proteome</keyword>
<dbReference type="EMBL" id="BDGG01000001">
    <property type="protein sequence ID" value="GAU89353.1"/>
    <property type="molecule type" value="Genomic_DNA"/>
</dbReference>
<accession>A0A1D1USL3</accession>
<evidence type="ECO:0000313" key="3">
    <source>
        <dbReference type="Proteomes" id="UP000186922"/>
    </source>
</evidence>
<evidence type="ECO:0000259" key="1">
    <source>
        <dbReference type="Pfam" id="PF14529"/>
    </source>
</evidence>
<dbReference type="SUPFAM" id="SSF56219">
    <property type="entry name" value="DNase I-like"/>
    <property type="match status" value="1"/>
</dbReference>
<feature type="domain" description="Endonuclease/exonuclease/phosphatase" evidence="1">
    <location>
        <begin position="122"/>
        <end position="234"/>
    </location>
</feature>
<dbReference type="GO" id="GO:0031012">
    <property type="term" value="C:extracellular matrix"/>
    <property type="evidence" value="ECO:0007669"/>
    <property type="project" value="TreeGrafter"/>
</dbReference>